<proteinExistence type="predicted"/>
<comment type="caution">
    <text evidence="1">The sequence shown here is derived from an EMBL/GenBank/DDBJ whole genome shotgun (WGS) entry which is preliminary data.</text>
</comment>
<accession>A0A7X6MXE4</accession>
<dbReference type="RefSeq" id="WP_168548447.1">
    <property type="nucleotide sequence ID" value="NZ_JAAXPR010000003.1"/>
</dbReference>
<evidence type="ECO:0000313" key="1">
    <source>
        <dbReference type="EMBL" id="NKZ19686.1"/>
    </source>
</evidence>
<evidence type="ECO:0000313" key="2">
    <source>
        <dbReference type="Proteomes" id="UP000522720"/>
    </source>
</evidence>
<reference evidence="1 2" key="1">
    <citation type="submission" date="2020-04" db="EMBL/GenBank/DDBJ databases">
        <title>MicrobeNet Type strains.</title>
        <authorList>
            <person name="Nicholson A.C."/>
        </authorList>
    </citation>
    <scope>NUCLEOTIDE SEQUENCE [LARGE SCALE GENOMIC DNA]</scope>
    <source>
        <strain evidence="1 2">CCUG 69612</strain>
    </source>
</reference>
<protein>
    <submittedName>
        <fullName evidence="1">Uncharacterized protein</fullName>
    </submittedName>
</protein>
<keyword evidence="2" id="KW-1185">Reference proteome</keyword>
<sequence length="84" mass="10113">MEALELTLHQYYYNYGPTDRPKLDQNAIRQSRREVIYQLEQDTILAQKQELDIAHSYQESIVLLKRMTDEEYQLLRNGLLQNVR</sequence>
<dbReference type="Proteomes" id="UP000522720">
    <property type="component" value="Unassembled WGS sequence"/>
</dbReference>
<organism evidence="1 2">
    <name type="scientific">Streptococcus ovuberis</name>
    <dbReference type="NCBI Taxonomy" id="1936207"/>
    <lineage>
        <taxon>Bacteria</taxon>
        <taxon>Bacillati</taxon>
        <taxon>Bacillota</taxon>
        <taxon>Bacilli</taxon>
        <taxon>Lactobacillales</taxon>
        <taxon>Streptococcaceae</taxon>
        <taxon>Streptococcus</taxon>
    </lineage>
</organism>
<dbReference type="AlphaFoldDB" id="A0A7X6MXE4"/>
<dbReference type="EMBL" id="JAAXPR010000003">
    <property type="protein sequence ID" value="NKZ19686.1"/>
    <property type="molecule type" value="Genomic_DNA"/>
</dbReference>
<name>A0A7X6MXE4_9STRE</name>
<gene>
    <name evidence="1" type="ORF">HF992_02275</name>
</gene>